<dbReference type="SMART" id="SM00642">
    <property type="entry name" value="Aamy"/>
    <property type="match status" value="1"/>
</dbReference>
<dbReference type="InterPro" id="IPR006047">
    <property type="entry name" value="GH13_cat_dom"/>
</dbReference>
<keyword evidence="3" id="KW-0326">Glycosidase</keyword>
<dbReference type="InterPro" id="IPR013780">
    <property type="entry name" value="Glyco_hydro_b"/>
</dbReference>
<dbReference type="AlphaFoldDB" id="A0A8J6YSC5"/>
<dbReference type="PANTHER" id="PTHR10357:SF179">
    <property type="entry name" value="NEUTRAL AND BASIC AMINO ACID TRANSPORT PROTEIN RBAT"/>
    <property type="match status" value="1"/>
</dbReference>
<dbReference type="Pfam" id="PF00128">
    <property type="entry name" value="Alpha-amylase"/>
    <property type="match status" value="1"/>
</dbReference>
<dbReference type="GO" id="GO:0009313">
    <property type="term" value="P:oligosaccharide catabolic process"/>
    <property type="evidence" value="ECO:0007669"/>
    <property type="project" value="TreeGrafter"/>
</dbReference>
<name>A0A8J6YSC5_9RHOB</name>
<keyword evidence="6" id="KW-1185">Reference proteome</keyword>
<dbReference type="CDD" id="cd11330">
    <property type="entry name" value="AmyAc_OligoGlu"/>
    <property type="match status" value="1"/>
</dbReference>
<dbReference type="RefSeq" id="WP_193179054.1">
    <property type="nucleotide sequence ID" value="NZ_JACVXA010000003.1"/>
</dbReference>
<comment type="similarity">
    <text evidence="1">Belongs to the glycosyl hydrolase 13 family.</text>
</comment>
<dbReference type="Proteomes" id="UP000609121">
    <property type="component" value="Unassembled WGS sequence"/>
</dbReference>
<dbReference type="Gene3D" id="2.60.40.1180">
    <property type="entry name" value="Golgi alpha-mannosidase II"/>
    <property type="match status" value="1"/>
</dbReference>
<sequence>MTGGKAGTQWWRSAVLYQVYPRSFQDDDGDGMGDLKGITRRLEHVAGLGCDGIWLSPFFRSPMADMGYDVSDYTDVDPLFGTLADFDGLIARANTLGLKIIIDQVLNHTSDRHAWFRESRSSRTNPKADWYIWAEPREDGSPPNNWPSVFGGPAWTWDGERQQYYMHSFLSQQPDLNYRNPEVVDAVMDTMRFWLDRGVSGFRVDACNHMTKDDRLRDNPPKAFPAGERKPFNHYDWQLQVYSKSRPENLDLLRRMRAVAEEYDDIMLVGEVGDVDRAIELMGEYTSGEDKLHMAYSFDMLGPKYTPEHFRKVIQGFRDGAPEGWPLWSMSNHDVVRHVTRWAGRDAGEDALARQAISLLTSFEGAICLWQGEELGQTQTDLDYEELTDPMGLRFWPADKGRDGCRTPMVWEAAAPHGGFSAVAPWLPVKPPQAARAVDAQAGQGGSMLEAYRTAIAHRKATPALHSGPMHILAAEDPLFRFTRGTGAERLDCIYNLDRGTITVPCPDPCAISGPAQAATLSGDMLTLGPNGWAHLRKI</sequence>
<dbReference type="Gene3D" id="3.90.400.10">
    <property type="entry name" value="Oligo-1,6-glucosidase, Domain 2"/>
    <property type="match status" value="1"/>
</dbReference>
<evidence type="ECO:0000313" key="5">
    <source>
        <dbReference type="EMBL" id="MBE3636812.1"/>
    </source>
</evidence>
<dbReference type="InterPro" id="IPR045857">
    <property type="entry name" value="O16G_dom_2"/>
</dbReference>
<dbReference type="EMBL" id="JACVXA010000003">
    <property type="protein sequence ID" value="MBE3636812.1"/>
    <property type="molecule type" value="Genomic_DNA"/>
</dbReference>
<proteinExistence type="inferred from homology"/>
<evidence type="ECO:0000259" key="4">
    <source>
        <dbReference type="SMART" id="SM00642"/>
    </source>
</evidence>
<organism evidence="5 6">
    <name type="scientific">Mangrovicoccus algicola</name>
    <dbReference type="NCBI Taxonomy" id="2771008"/>
    <lineage>
        <taxon>Bacteria</taxon>
        <taxon>Pseudomonadati</taxon>
        <taxon>Pseudomonadota</taxon>
        <taxon>Alphaproteobacteria</taxon>
        <taxon>Rhodobacterales</taxon>
        <taxon>Paracoccaceae</taxon>
        <taxon>Mangrovicoccus</taxon>
    </lineage>
</organism>
<gene>
    <name evidence="5" type="ORF">ICN82_01180</name>
</gene>
<dbReference type="Gene3D" id="3.20.20.80">
    <property type="entry name" value="Glycosidases"/>
    <property type="match status" value="2"/>
</dbReference>
<evidence type="ECO:0000313" key="6">
    <source>
        <dbReference type="Proteomes" id="UP000609121"/>
    </source>
</evidence>
<dbReference type="GO" id="GO:0004556">
    <property type="term" value="F:alpha-amylase activity"/>
    <property type="evidence" value="ECO:0007669"/>
    <property type="project" value="TreeGrafter"/>
</dbReference>
<evidence type="ECO:0000256" key="3">
    <source>
        <dbReference type="ARBA" id="ARBA00023295"/>
    </source>
</evidence>
<feature type="domain" description="Glycosyl hydrolase family 13 catalytic" evidence="4">
    <location>
        <begin position="18"/>
        <end position="406"/>
    </location>
</feature>
<dbReference type="FunFam" id="3.90.400.10:FF:000002">
    <property type="entry name" value="Sucrose isomerase"/>
    <property type="match status" value="1"/>
</dbReference>
<protein>
    <submittedName>
        <fullName evidence="5">Alpha-glucosidase</fullName>
    </submittedName>
</protein>
<comment type="caution">
    <text evidence="5">The sequence shown here is derived from an EMBL/GenBank/DDBJ whole genome shotgun (WGS) entry which is preliminary data.</text>
</comment>
<dbReference type="InterPro" id="IPR017853">
    <property type="entry name" value="GH"/>
</dbReference>
<evidence type="ECO:0000256" key="1">
    <source>
        <dbReference type="ARBA" id="ARBA00008061"/>
    </source>
</evidence>
<keyword evidence="2" id="KW-0378">Hydrolase</keyword>
<dbReference type="SUPFAM" id="SSF51445">
    <property type="entry name" value="(Trans)glycosidases"/>
    <property type="match status" value="1"/>
</dbReference>
<accession>A0A8J6YSC5</accession>
<dbReference type="PANTHER" id="PTHR10357">
    <property type="entry name" value="ALPHA-AMYLASE FAMILY MEMBER"/>
    <property type="match status" value="1"/>
</dbReference>
<evidence type="ECO:0000256" key="2">
    <source>
        <dbReference type="ARBA" id="ARBA00022801"/>
    </source>
</evidence>
<reference evidence="5" key="1">
    <citation type="submission" date="2020-09" db="EMBL/GenBank/DDBJ databases">
        <title>A novel bacterium of genus Mangrovicoccus, isolated from South China Sea.</title>
        <authorList>
            <person name="Huang H."/>
            <person name="Mo K."/>
            <person name="Hu Y."/>
        </authorList>
    </citation>
    <scope>NUCLEOTIDE SEQUENCE</scope>
    <source>
        <strain evidence="5">HB182678</strain>
    </source>
</reference>